<dbReference type="SUPFAM" id="SSF56672">
    <property type="entry name" value="DNA/RNA polymerases"/>
    <property type="match status" value="1"/>
</dbReference>
<dbReference type="Gene3D" id="3.30.70.270">
    <property type="match status" value="1"/>
</dbReference>
<dbReference type="PROSITE" id="PS50878">
    <property type="entry name" value="RT_POL"/>
    <property type="match status" value="1"/>
</dbReference>
<dbReference type="EMBL" id="SNRW01023606">
    <property type="protein sequence ID" value="KAA6362881.1"/>
    <property type="molecule type" value="Genomic_DNA"/>
</dbReference>
<organism evidence="3 4">
    <name type="scientific">Streblomastix strix</name>
    <dbReference type="NCBI Taxonomy" id="222440"/>
    <lineage>
        <taxon>Eukaryota</taxon>
        <taxon>Metamonada</taxon>
        <taxon>Preaxostyla</taxon>
        <taxon>Oxymonadida</taxon>
        <taxon>Streblomastigidae</taxon>
        <taxon>Streblomastix</taxon>
    </lineage>
</organism>
<dbReference type="PANTHER" id="PTHR33050:SF7">
    <property type="entry name" value="RIBONUCLEASE H"/>
    <property type="match status" value="1"/>
</dbReference>
<proteinExistence type="predicted"/>
<evidence type="ECO:0000313" key="3">
    <source>
        <dbReference type="EMBL" id="KAA6362881.1"/>
    </source>
</evidence>
<dbReference type="Gene3D" id="3.10.10.10">
    <property type="entry name" value="HIV Type 1 Reverse Transcriptase, subunit A, domain 1"/>
    <property type="match status" value="1"/>
</dbReference>
<dbReference type="AlphaFoldDB" id="A0A5J4TZ05"/>
<feature type="non-terminal residue" evidence="3">
    <location>
        <position position="1"/>
    </location>
</feature>
<dbReference type="InterPro" id="IPR000477">
    <property type="entry name" value="RT_dom"/>
</dbReference>
<dbReference type="PANTHER" id="PTHR33050">
    <property type="entry name" value="REVERSE TRANSCRIPTASE DOMAIN-CONTAINING PROTEIN"/>
    <property type="match status" value="1"/>
</dbReference>
<feature type="region of interest" description="Disordered" evidence="1">
    <location>
        <begin position="21"/>
        <end position="79"/>
    </location>
</feature>
<evidence type="ECO:0000259" key="2">
    <source>
        <dbReference type="PROSITE" id="PS50878"/>
    </source>
</evidence>
<gene>
    <name evidence="3" type="ORF">EZS28_041591</name>
</gene>
<comment type="caution">
    <text evidence="3">The sequence shown here is derived from an EMBL/GenBank/DDBJ whole genome shotgun (WGS) entry which is preliminary data.</text>
</comment>
<feature type="region of interest" description="Disordered" evidence="1">
    <location>
        <begin position="137"/>
        <end position="168"/>
    </location>
</feature>
<dbReference type="Proteomes" id="UP000324800">
    <property type="component" value="Unassembled WGS sequence"/>
</dbReference>
<feature type="compositionally biased region" description="Polar residues" evidence="1">
    <location>
        <begin position="65"/>
        <end position="74"/>
    </location>
</feature>
<accession>A0A5J4TZ05</accession>
<feature type="compositionally biased region" description="Polar residues" evidence="1">
    <location>
        <begin position="21"/>
        <end position="36"/>
    </location>
</feature>
<dbReference type="InterPro" id="IPR043128">
    <property type="entry name" value="Rev_trsase/Diguanyl_cyclase"/>
</dbReference>
<name>A0A5J4TZ05_9EUKA</name>
<dbReference type="InterPro" id="IPR043502">
    <property type="entry name" value="DNA/RNA_pol_sf"/>
</dbReference>
<dbReference type="OrthoDB" id="775972at2759"/>
<sequence>SIKSKQRLQSEYKLIALVQENLGTQPQNNQGLNALSQKEKDNLGPAPVGVQEKHKQRKRSKNSKTEGLNASDEPNYSAMPKIKQNQLPKFQNLRLLPKNVRKNLNMLHQYQKILTMRVKRSIAPDRAGTLQPREVSVEISPWNREEERVDDNGSSGDGRNDSQQRLEENKIIIPFRGTQEEKEVYQDMLKEELEEEIVIPILQDQVKGWNHTFLIKKPNGTWRKILDASKSNKEIEKLHFKMHGLEEVQYLANQMDYATSLDLKSAFHHITVSPNSIPYLAFNFNNNNYAYKAMPFGTKYSPTFFAEAIESIFRQIRIYQEIKVLNYCDDILLILQDKQILKTQTMEIMRRLEQFGRTISTEKCETEPKQVVTFLGWMWNLKEMNIWMSEERKLKMLYAHKDWCNVINKNKSVKIRQTSSTDRKTGLSQTID</sequence>
<dbReference type="Pfam" id="PF00078">
    <property type="entry name" value="RVT_1"/>
    <property type="match status" value="1"/>
</dbReference>
<feature type="compositionally biased region" description="Basic and acidic residues" evidence="1">
    <location>
        <begin position="158"/>
        <end position="168"/>
    </location>
</feature>
<evidence type="ECO:0000256" key="1">
    <source>
        <dbReference type="SAM" id="MobiDB-lite"/>
    </source>
</evidence>
<feature type="domain" description="Reverse transcriptase" evidence="2">
    <location>
        <begin position="196"/>
        <end position="379"/>
    </location>
</feature>
<evidence type="ECO:0000313" key="4">
    <source>
        <dbReference type="Proteomes" id="UP000324800"/>
    </source>
</evidence>
<protein>
    <submittedName>
        <fullName evidence="3">Putative Transposon Ty3-G Gag-Pol polyprotein</fullName>
    </submittedName>
</protein>
<reference evidence="3 4" key="1">
    <citation type="submission" date="2019-03" db="EMBL/GenBank/DDBJ databases">
        <title>Single cell metagenomics reveals metabolic interactions within the superorganism composed of flagellate Streblomastix strix and complex community of Bacteroidetes bacteria on its surface.</title>
        <authorList>
            <person name="Treitli S.C."/>
            <person name="Kolisko M."/>
            <person name="Husnik F."/>
            <person name="Keeling P."/>
            <person name="Hampl V."/>
        </authorList>
    </citation>
    <scope>NUCLEOTIDE SEQUENCE [LARGE SCALE GENOMIC DNA]</scope>
    <source>
        <strain evidence="3">ST1C</strain>
    </source>
</reference>
<dbReference type="InterPro" id="IPR052055">
    <property type="entry name" value="Hepadnavirus_pol/RT"/>
</dbReference>